<dbReference type="Proteomes" id="UP000064243">
    <property type="component" value="Unassembled WGS sequence"/>
</dbReference>
<dbReference type="PATRIC" id="fig|36861.3.peg.2133"/>
<proteinExistence type="predicted"/>
<reference evidence="1 2" key="1">
    <citation type="journal article" date="2015" name="Appl. Environ. Microbiol.">
        <title>Aerobic and Anaerobic Thiosulfate Oxidation by a Cold-Adapted, Subglacial Chemoautotroph.</title>
        <authorList>
            <person name="Harrold Z.R."/>
            <person name="Skidmore M.L."/>
            <person name="Hamilton T.L."/>
            <person name="Desch L."/>
            <person name="Amada K."/>
            <person name="van Gelder W."/>
            <person name="Glover K."/>
            <person name="Roden E.E."/>
            <person name="Boyd E.S."/>
        </authorList>
    </citation>
    <scope>NUCLEOTIDE SEQUENCE [LARGE SCALE GENOMIC DNA]</scope>
    <source>
        <strain evidence="1 2">RG</strain>
    </source>
</reference>
<evidence type="ECO:0000313" key="1">
    <source>
        <dbReference type="EMBL" id="KVW94706.1"/>
    </source>
</evidence>
<gene>
    <name evidence="1" type="ORF">ABW22_11765</name>
</gene>
<protein>
    <submittedName>
        <fullName evidence="1">Uncharacterized protein</fullName>
    </submittedName>
</protein>
<organism evidence="1 2">
    <name type="scientific">Thiobacillus denitrificans</name>
    <dbReference type="NCBI Taxonomy" id="36861"/>
    <lineage>
        <taxon>Bacteria</taxon>
        <taxon>Pseudomonadati</taxon>
        <taxon>Pseudomonadota</taxon>
        <taxon>Betaproteobacteria</taxon>
        <taxon>Nitrosomonadales</taxon>
        <taxon>Thiobacillaceae</taxon>
        <taxon>Thiobacillus</taxon>
    </lineage>
</organism>
<name>A0A106BLK2_THIDE</name>
<sequence>MHGLDEFLQSCAEMDAPFAEWVSSTDQLILSDHPESMEIFRTMLSGDLKPYLKPGFNAIAAVNSPMQCMMKEVCAQCLCRHVDSVTGEPSRYVFSCFNQHQPLFELDFKNLLARQGQNSVQEKLSNAWLDYLIEGRQTEPAMQDAVSAWAHEVTHEPVDQDNHPAP</sequence>
<comment type="caution">
    <text evidence="1">The sequence shown here is derived from an EMBL/GenBank/DDBJ whole genome shotgun (WGS) entry which is preliminary data.</text>
</comment>
<dbReference type="AlphaFoldDB" id="A0A106BLK2"/>
<accession>A0A106BLK2</accession>
<dbReference type="EMBL" id="LDUG01000033">
    <property type="protein sequence ID" value="KVW94706.1"/>
    <property type="molecule type" value="Genomic_DNA"/>
</dbReference>
<evidence type="ECO:0000313" key="2">
    <source>
        <dbReference type="Proteomes" id="UP000064243"/>
    </source>
</evidence>
<keyword evidence="2" id="KW-1185">Reference proteome</keyword>